<name>A0AAP2W871_9EURY</name>
<dbReference type="PANTHER" id="PTHR43359:SF1">
    <property type="entry name" value="FORMATE HYDROGENLYASE SUBUNIT 4-RELATED"/>
    <property type="match status" value="1"/>
</dbReference>
<dbReference type="EMBL" id="PGCK01000012">
    <property type="protein sequence ID" value="MCD1295949.1"/>
    <property type="molecule type" value="Genomic_DNA"/>
</dbReference>
<feature type="transmembrane region" description="Helical" evidence="5">
    <location>
        <begin position="251"/>
        <end position="275"/>
    </location>
</feature>
<evidence type="ECO:0000256" key="2">
    <source>
        <dbReference type="ARBA" id="ARBA00022692"/>
    </source>
</evidence>
<evidence type="ECO:0000313" key="6">
    <source>
        <dbReference type="EMBL" id="MCD1295949.1"/>
    </source>
</evidence>
<dbReference type="InterPro" id="IPR001694">
    <property type="entry name" value="NADH_UbQ_OxRdtase_su1/FPO"/>
</dbReference>
<organism evidence="6 7">
    <name type="scientific">Methanooceanicella nereidis</name>
    <dbReference type="NCBI Taxonomy" id="2052831"/>
    <lineage>
        <taxon>Archaea</taxon>
        <taxon>Methanobacteriati</taxon>
        <taxon>Methanobacteriota</taxon>
        <taxon>Stenosarchaea group</taxon>
        <taxon>Methanomicrobia</taxon>
        <taxon>Methanocellales</taxon>
        <taxon>Methanocellaceae</taxon>
        <taxon>Methanooceanicella</taxon>
    </lineage>
</organism>
<feature type="transmembrane region" description="Helical" evidence="5">
    <location>
        <begin position="110"/>
        <end position="134"/>
    </location>
</feature>
<dbReference type="AlphaFoldDB" id="A0AAP2W871"/>
<keyword evidence="7" id="KW-1185">Reference proteome</keyword>
<evidence type="ECO:0000313" key="7">
    <source>
        <dbReference type="Proteomes" id="UP001320159"/>
    </source>
</evidence>
<dbReference type="Pfam" id="PF00146">
    <property type="entry name" value="NADHdh"/>
    <property type="match status" value="1"/>
</dbReference>
<evidence type="ECO:0000256" key="5">
    <source>
        <dbReference type="SAM" id="Phobius"/>
    </source>
</evidence>
<protein>
    <submittedName>
        <fullName evidence="6">Hydrogenase expression protein HupG</fullName>
    </submittedName>
</protein>
<keyword evidence="4 5" id="KW-0472">Membrane</keyword>
<feature type="transmembrane region" description="Helical" evidence="5">
    <location>
        <begin position="226"/>
        <end position="245"/>
    </location>
</feature>
<dbReference type="Proteomes" id="UP001320159">
    <property type="component" value="Unassembled WGS sequence"/>
</dbReference>
<keyword evidence="3 5" id="KW-1133">Transmembrane helix</keyword>
<sequence length="309" mass="34097">MIDIAWINPIIAFIMGIVLSFNLRKIFARVQSRRGPLLWMPKSWYGINRSKFLQPLYDILKLFSKKTIIPHTATPMFIIAPIVALICAILATLFVPVAGICMDYTFSLVVLFYLLIGVTLFVIVGGTSSASLFAAIGGVREVELMLANEIPFILGTFALAISYDTLSIKEMMGFNLLTNPFAAAAVFIAILVKLHIKPFDIPEADSEIVGGLTTEYSGKLLGVLEIIKLIMLFVLSALFVDLFLWVPSTGIVSWIIFLAAILFVGAVIGFIHSLFARFRIDQATWWLFKISTVISLVAVGLAIVGRFLL</sequence>
<evidence type="ECO:0000256" key="3">
    <source>
        <dbReference type="ARBA" id="ARBA00022989"/>
    </source>
</evidence>
<accession>A0AAP2W871</accession>
<gene>
    <name evidence="6" type="ORF">CUJ83_13180</name>
</gene>
<dbReference type="RefSeq" id="WP_230742810.1">
    <property type="nucleotide sequence ID" value="NZ_PGCK01000012.1"/>
</dbReference>
<comment type="caution">
    <text evidence="6">The sequence shown here is derived from an EMBL/GenBank/DDBJ whole genome shotgun (WGS) entry which is preliminary data.</text>
</comment>
<comment type="subcellular location">
    <subcellularLocation>
        <location evidence="1">Membrane</location>
        <topology evidence="1">Multi-pass membrane protein</topology>
    </subcellularLocation>
</comment>
<dbReference type="GO" id="GO:0005886">
    <property type="term" value="C:plasma membrane"/>
    <property type="evidence" value="ECO:0007669"/>
    <property type="project" value="TreeGrafter"/>
</dbReference>
<feature type="transmembrane region" description="Helical" evidence="5">
    <location>
        <begin position="172"/>
        <end position="192"/>
    </location>
</feature>
<feature type="transmembrane region" description="Helical" evidence="5">
    <location>
        <begin position="6"/>
        <end position="23"/>
    </location>
</feature>
<reference evidence="6 7" key="1">
    <citation type="submission" date="2017-11" db="EMBL/GenBank/DDBJ databases">
        <title>Isolation and Characterization of Family Methanocellaceae Species from Potential Methane Hydrate Area Offshore Southwestern Taiwan.</title>
        <authorList>
            <person name="Zhang W.-L."/>
            <person name="Chen W.-C."/>
            <person name="Lai M.-C."/>
            <person name="Chen S.-C."/>
        </authorList>
    </citation>
    <scope>NUCLEOTIDE SEQUENCE [LARGE SCALE GENOMIC DNA]</scope>
    <source>
        <strain evidence="6 7">CWC-04</strain>
    </source>
</reference>
<dbReference type="PANTHER" id="PTHR43359">
    <property type="entry name" value="FORMATE HYDROGENLYASE SUBUNIT 4"/>
    <property type="match status" value="1"/>
</dbReference>
<evidence type="ECO:0000256" key="1">
    <source>
        <dbReference type="ARBA" id="ARBA00004141"/>
    </source>
</evidence>
<proteinExistence type="predicted"/>
<dbReference type="InterPro" id="IPR052561">
    <property type="entry name" value="ComplexI_Subunit1"/>
</dbReference>
<feature type="transmembrane region" description="Helical" evidence="5">
    <location>
        <begin position="146"/>
        <end position="166"/>
    </location>
</feature>
<feature type="transmembrane region" description="Helical" evidence="5">
    <location>
        <begin position="76"/>
        <end position="98"/>
    </location>
</feature>
<keyword evidence="2 5" id="KW-0812">Transmembrane</keyword>
<evidence type="ECO:0000256" key="4">
    <source>
        <dbReference type="ARBA" id="ARBA00023136"/>
    </source>
</evidence>
<feature type="transmembrane region" description="Helical" evidence="5">
    <location>
        <begin position="287"/>
        <end position="308"/>
    </location>
</feature>